<proteinExistence type="predicted"/>
<dbReference type="AlphaFoldDB" id="A0A2H3DB40"/>
<organism evidence="1 2">
    <name type="scientific">Armillaria gallica</name>
    <name type="common">Bulbous honey fungus</name>
    <name type="synonym">Armillaria bulbosa</name>
    <dbReference type="NCBI Taxonomy" id="47427"/>
    <lineage>
        <taxon>Eukaryota</taxon>
        <taxon>Fungi</taxon>
        <taxon>Dikarya</taxon>
        <taxon>Basidiomycota</taxon>
        <taxon>Agaricomycotina</taxon>
        <taxon>Agaricomycetes</taxon>
        <taxon>Agaricomycetidae</taxon>
        <taxon>Agaricales</taxon>
        <taxon>Marasmiineae</taxon>
        <taxon>Physalacriaceae</taxon>
        <taxon>Armillaria</taxon>
    </lineage>
</organism>
<dbReference type="Proteomes" id="UP000217790">
    <property type="component" value="Unassembled WGS sequence"/>
</dbReference>
<dbReference type="EMBL" id="KZ293672">
    <property type="protein sequence ID" value="PBK88632.1"/>
    <property type="molecule type" value="Genomic_DNA"/>
</dbReference>
<accession>A0A2H3DB40</accession>
<keyword evidence="2" id="KW-1185">Reference proteome</keyword>
<reference evidence="2" key="1">
    <citation type="journal article" date="2017" name="Nat. Ecol. Evol.">
        <title>Genome expansion and lineage-specific genetic innovations in the forest pathogenic fungi Armillaria.</title>
        <authorList>
            <person name="Sipos G."/>
            <person name="Prasanna A.N."/>
            <person name="Walter M.C."/>
            <person name="O'Connor E."/>
            <person name="Balint B."/>
            <person name="Krizsan K."/>
            <person name="Kiss B."/>
            <person name="Hess J."/>
            <person name="Varga T."/>
            <person name="Slot J."/>
            <person name="Riley R."/>
            <person name="Boka B."/>
            <person name="Rigling D."/>
            <person name="Barry K."/>
            <person name="Lee J."/>
            <person name="Mihaltcheva S."/>
            <person name="LaButti K."/>
            <person name="Lipzen A."/>
            <person name="Waldron R."/>
            <person name="Moloney N.M."/>
            <person name="Sperisen C."/>
            <person name="Kredics L."/>
            <person name="Vagvoelgyi C."/>
            <person name="Patrignani A."/>
            <person name="Fitzpatrick D."/>
            <person name="Nagy I."/>
            <person name="Doyle S."/>
            <person name="Anderson J.B."/>
            <person name="Grigoriev I.V."/>
            <person name="Gueldener U."/>
            <person name="Muensterkoetter M."/>
            <person name="Nagy L.G."/>
        </authorList>
    </citation>
    <scope>NUCLEOTIDE SEQUENCE [LARGE SCALE GENOMIC DNA]</scope>
    <source>
        <strain evidence="2">Ar21-2</strain>
    </source>
</reference>
<evidence type="ECO:0000313" key="2">
    <source>
        <dbReference type="Proteomes" id="UP000217790"/>
    </source>
</evidence>
<gene>
    <name evidence="1" type="ORF">ARMGADRAFT_1084590</name>
</gene>
<sequence length="126" mass="14360">MSNKDTKLGKPPPSPCKVCSSPKHWDCKCLYWNQYLDKMRKKMAQIAALQIEADANPDKAYQAAYQVLATEQQVESEIGMQGEDQMEKKDFEVASQNNLGIGRSQAQRVSPFLPWIPTKQKKKLEE</sequence>
<protein>
    <submittedName>
        <fullName evidence="1">Uncharacterized protein</fullName>
    </submittedName>
</protein>
<dbReference type="STRING" id="47427.A0A2H3DB40"/>
<dbReference type="InParanoid" id="A0A2H3DB40"/>
<evidence type="ECO:0000313" key="1">
    <source>
        <dbReference type="EMBL" id="PBK88632.1"/>
    </source>
</evidence>
<name>A0A2H3DB40_ARMGA</name>